<evidence type="ECO:0000313" key="4">
    <source>
        <dbReference type="Proteomes" id="UP000260644"/>
    </source>
</evidence>
<dbReference type="GO" id="GO:0000166">
    <property type="term" value="F:nucleotide binding"/>
    <property type="evidence" value="ECO:0007669"/>
    <property type="project" value="InterPro"/>
</dbReference>
<gene>
    <name evidence="3" type="ORF">DVR12_14905</name>
</gene>
<dbReference type="InterPro" id="IPR000683">
    <property type="entry name" value="Gfo/Idh/MocA-like_OxRdtase_N"/>
</dbReference>
<proteinExistence type="predicted"/>
<name>A0A3E1Y954_9BACT</name>
<dbReference type="Pfam" id="PF19051">
    <property type="entry name" value="GFO_IDH_MocA_C2"/>
    <property type="match status" value="2"/>
</dbReference>
<feature type="domain" description="Gfo/Idh/MocA-like oxidoreductase bacterial type C-terminal" evidence="2">
    <location>
        <begin position="365"/>
        <end position="435"/>
    </location>
</feature>
<dbReference type="PANTHER" id="PTHR43818:SF5">
    <property type="entry name" value="OXIDOREDUCTASE FAMILY PROTEIN"/>
    <property type="match status" value="1"/>
</dbReference>
<dbReference type="PANTHER" id="PTHR43818">
    <property type="entry name" value="BCDNA.GH03377"/>
    <property type="match status" value="1"/>
</dbReference>
<feature type="domain" description="Gfo/Idh/MocA-like oxidoreductase N-terminal" evidence="1">
    <location>
        <begin position="38"/>
        <end position="161"/>
    </location>
</feature>
<accession>A0A3E1Y954</accession>
<reference evidence="3 4" key="1">
    <citation type="submission" date="2018-07" db="EMBL/GenBank/DDBJ databases">
        <title>Chitinophaga K2CV101002-2 sp. nov., isolated from a monsoon evergreen broad-leaved forest soil.</title>
        <authorList>
            <person name="Lv Y."/>
        </authorList>
    </citation>
    <scope>NUCLEOTIDE SEQUENCE [LARGE SCALE GENOMIC DNA]</scope>
    <source>
        <strain evidence="3 4">GDMCC 1.1288</strain>
    </source>
</reference>
<dbReference type="Proteomes" id="UP000260644">
    <property type="component" value="Unassembled WGS sequence"/>
</dbReference>
<dbReference type="AlphaFoldDB" id="A0A3E1Y954"/>
<dbReference type="InterPro" id="IPR036291">
    <property type="entry name" value="NAD(P)-bd_dom_sf"/>
</dbReference>
<dbReference type="OrthoDB" id="9763611at2"/>
<dbReference type="SUPFAM" id="SSF55347">
    <property type="entry name" value="Glyceraldehyde-3-phosphate dehydrogenase-like, C-terminal domain"/>
    <property type="match status" value="1"/>
</dbReference>
<evidence type="ECO:0000313" key="3">
    <source>
        <dbReference type="EMBL" id="RFS21937.1"/>
    </source>
</evidence>
<dbReference type="InterPro" id="IPR050463">
    <property type="entry name" value="Gfo/Idh/MocA_oxidrdct_glycsds"/>
</dbReference>
<comment type="caution">
    <text evidence="3">The sequence shown here is derived from an EMBL/GenBank/DDBJ whole genome shotgun (WGS) entry which is preliminary data.</text>
</comment>
<sequence>MSVSRRQFLNNTATLMAGTAILSPLLLHGKASSPNEKIRVALIGCRGMGWGDLQNAVKQPGVECAALCDVDEAVLNKRTAEMAKQQGTAPAQYKDFRRLLEDKSIDAVIIGTPDHWHCLPFVYACQAGKDVYVEKPLGNTIAECDAMVKAARSNNRVVQVGQQQRSGPHWINAMNIIKSGKLGQLRKVNIWANFNYGVGAAIVPDSKVPEGVDFDFWLGPAPARSFNAARFHSTWRMFWDYGGGLMTDWGVHLLDVALWAKDITTMPAAIMATGGNFTAPDRAHETFDTMNVVFQHKDYLINWDHTAGTQNGPYGRSYGLAFIGNDATMVIDRNAWELFPEWDDQAKKPKTSPLEKQSGGESHELHMKNFLECIKSRKDPACTIENGSLVAKHAHAGNIALRTQSRLEWNAGSNNFGKNSAANGLIMPKYRKPWVFPG</sequence>
<dbReference type="PROSITE" id="PS51318">
    <property type="entry name" value="TAT"/>
    <property type="match status" value="1"/>
</dbReference>
<keyword evidence="4" id="KW-1185">Reference proteome</keyword>
<dbReference type="InterPro" id="IPR043906">
    <property type="entry name" value="Gfo/Idh/MocA_OxRdtase_bact_C"/>
</dbReference>
<dbReference type="RefSeq" id="WP_116976588.1">
    <property type="nucleotide sequence ID" value="NZ_QPMM01000007.1"/>
</dbReference>
<evidence type="ECO:0000259" key="1">
    <source>
        <dbReference type="Pfam" id="PF01408"/>
    </source>
</evidence>
<organism evidence="3 4">
    <name type="scientific">Chitinophaga silvatica</name>
    <dbReference type="NCBI Taxonomy" id="2282649"/>
    <lineage>
        <taxon>Bacteria</taxon>
        <taxon>Pseudomonadati</taxon>
        <taxon>Bacteroidota</taxon>
        <taxon>Chitinophagia</taxon>
        <taxon>Chitinophagales</taxon>
        <taxon>Chitinophagaceae</taxon>
        <taxon>Chitinophaga</taxon>
    </lineage>
</organism>
<dbReference type="EMBL" id="QPMM01000007">
    <property type="protein sequence ID" value="RFS21937.1"/>
    <property type="molecule type" value="Genomic_DNA"/>
</dbReference>
<evidence type="ECO:0000259" key="2">
    <source>
        <dbReference type="Pfam" id="PF19051"/>
    </source>
</evidence>
<feature type="domain" description="Gfo/Idh/MocA-like oxidoreductase bacterial type C-terminal" evidence="2">
    <location>
        <begin position="176"/>
        <end position="262"/>
    </location>
</feature>
<dbReference type="Pfam" id="PF01408">
    <property type="entry name" value="GFO_IDH_MocA"/>
    <property type="match status" value="1"/>
</dbReference>
<dbReference type="InterPro" id="IPR006311">
    <property type="entry name" value="TAT_signal"/>
</dbReference>
<dbReference type="Gene3D" id="3.40.50.720">
    <property type="entry name" value="NAD(P)-binding Rossmann-like Domain"/>
    <property type="match status" value="1"/>
</dbReference>
<dbReference type="SUPFAM" id="SSF51735">
    <property type="entry name" value="NAD(P)-binding Rossmann-fold domains"/>
    <property type="match status" value="1"/>
</dbReference>
<protein>
    <submittedName>
        <fullName evidence="3">Gfo/Idh/MocA family oxidoreductase</fullName>
    </submittedName>
</protein>
<dbReference type="Gene3D" id="3.30.360.10">
    <property type="entry name" value="Dihydrodipicolinate Reductase, domain 2"/>
    <property type="match status" value="1"/>
</dbReference>